<feature type="domain" description="2,4-diaminopentanoate dehydrogenase C-terminal" evidence="1">
    <location>
        <begin position="134"/>
        <end position="354"/>
    </location>
</feature>
<protein>
    <recommendedName>
        <fullName evidence="1">2,4-diaminopentanoate dehydrogenase C-terminal domain-containing protein</fullName>
    </recommendedName>
</protein>
<dbReference type="AlphaFoldDB" id="A0A7W2YKH3"/>
<keyword evidence="3" id="KW-1185">Reference proteome</keyword>
<accession>A0A7W2YKH3</accession>
<dbReference type="EMBL" id="JACFXU010000015">
    <property type="protein sequence ID" value="MBA6413704.1"/>
    <property type="molecule type" value="Genomic_DNA"/>
</dbReference>
<evidence type="ECO:0000313" key="2">
    <source>
        <dbReference type="EMBL" id="MBA6413704.1"/>
    </source>
</evidence>
<dbReference type="SUPFAM" id="SSF51735">
    <property type="entry name" value="NAD(P)-binding Rossmann-fold domains"/>
    <property type="match status" value="1"/>
</dbReference>
<dbReference type="Proteomes" id="UP000539350">
    <property type="component" value="Unassembled WGS sequence"/>
</dbReference>
<evidence type="ECO:0000259" key="1">
    <source>
        <dbReference type="Pfam" id="PF19328"/>
    </source>
</evidence>
<dbReference type="InterPro" id="IPR045760">
    <property type="entry name" value="DAP_DH_C"/>
</dbReference>
<organism evidence="2 3">
    <name type="scientific">Sediminihaliea albiluteola</name>
    <dbReference type="NCBI Taxonomy" id="2758564"/>
    <lineage>
        <taxon>Bacteria</taxon>
        <taxon>Pseudomonadati</taxon>
        <taxon>Pseudomonadota</taxon>
        <taxon>Gammaproteobacteria</taxon>
        <taxon>Cellvibrionales</taxon>
        <taxon>Halieaceae</taxon>
        <taxon>Sediminihaliea</taxon>
    </lineage>
</organism>
<comment type="caution">
    <text evidence="2">The sequence shown here is derived from an EMBL/GenBank/DDBJ whole genome shotgun (WGS) entry which is preliminary data.</text>
</comment>
<dbReference type="RefSeq" id="WP_182173569.1">
    <property type="nucleotide sequence ID" value="NZ_JACFXU010000015.1"/>
</dbReference>
<dbReference type="Gene3D" id="3.40.50.720">
    <property type="entry name" value="NAD(P)-binding Rossmann-like Domain"/>
    <property type="match status" value="1"/>
</dbReference>
<gene>
    <name evidence="2" type="ORF">H2508_11345</name>
</gene>
<evidence type="ECO:0000313" key="3">
    <source>
        <dbReference type="Proteomes" id="UP000539350"/>
    </source>
</evidence>
<dbReference type="CDD" id="cd24146">
    <property type="entry name" value="nat-AmDH_N_like"/>
    <property type="match status" value="1"/>
</dbReference>
<reference evidence="2 3" key="1">
    <citation type="submission" date="2020-07" db="EMBL/GenBank/DDBJ databases">
        <title>Halieaceae bacterium, F7430, whole genome shotgun sequencing project.</title>
        <authorList>
            <person name="Jiang S."/>
            <person name="Liu Z.W."/>
            <person name="Du Z.J."/>
        </authorList>
    </citation>
    <scope>NUCLEOTIDE SEQUENCE [LARGE SCALE GENOMIC DNA]</scope>
    <source>
        <strain evidence="2 3">F7430</strain>
    </source>
</reference>
<name>A0A7W2YKH3_9GAMM</name>
<dbReference type="Pfam" id="PF19328">
    <property type="entry name" value="DAP_DH_C"/>
    <property type="match status" value="1"/>
</dbReference>
<sequence>MSYKIIQWGTGAVGKHALRAVLDDPDMQLVGVKVYSEQKVGLDAGTLCDRPETGVKAVLDQSQLPLMDADCILYMPMLPDYEEIANLLRAGINVVTTAANMYPKAYGEEVFNNLNQAALEGKSVFHGSGINPAFMSDVLPLTLSGMSHRVSKIIVQEVSDVHVYASQAPEIMMDNIGFGKTPEEALRPDNPFLEWMSAYFHESMYMLAEHMQVKLDRIEPHHEVAVANNAVQLGNDLVIEAGSVACRRFEWRGIINGKDAIVLRTFWKTTLDIEPAWAVDSNKEVEWTVTVEGTPSYQAKVEVCASFDPLNVMCGKGGEDAAVIGTAMHAINAIPVVCKAAPGVRTFLDLPIIASHGAFR</sequence>
<proteinExistence type="predicted"/>
<dbReference type="InterPro" id="IPR036291">
    <property type="entry name" value="NAD(P)-bd_dom_sf"/>
</dbReference>